<keyword evidence="8" id="KW-1185">Reference proteome</keyword>
<dbReference type="Gene3D" id="3.40.50.150">
    <property type="entry name" value="Vaccinia Virus protein VP39"/>
    <property type="match status" value="1"/>
</dbReference>
<evidence type="ECO:0000256" key="5">
    <source>
        <dbReference type="ARBA" id="ARBA00022691"/>
    </source>
</evidence>
<dbReference type="Pfam" id="PF06325">
    <property type="entry name" value="PrmA"/>
    <property type="match status" value="1"/>
</dbReference>
<reference evidence="7" key="1">
    <citation type="submission" date="2021-02" db="EMBL/GenBank/DDBJ databases">
        <title>Genome sequence of Rhodospirillales sp. strain TMPK1 isolated from soil.</title>
        <authorList>
            <person name="Nakai R."/>
            <person name="Kusada H."/>
            <person name="Tamaki H."/>
        </authorList>
    </citation>
    <scope>NUCLEOTIDE SEQUENCE</scope>
    <source>
        <strain evidence="7">TMPK1</strain>
    </source>
</reference>
<evidence type="ECO:0000256" key="3">
    <source>
        <dbReference type="ARBA" id="ARBA00022603"/>
    </source>
</evidence>
<keyword evidence="5 6" id="KW-0949">S-adenosyl-L-methionine</keyword>
<evidence type="ECO:0000256" key="1">
    <source>
        <dbReference type="ARBA" id="ARBA00009741"/>
    </source>
</evidence>
<dbReference type="EMBL" id="BOPV01000001">
    <property type="protein sequence ID" value="GIL40599.1"/>
    <property type="molecule type" value="Genomic_DNA"/>
</dbReference>
<dbReference type="AlphaFoldDB" id="A0A8S8XF83"/>
<comment type="subcellular location">
    <subcellularLocation>
        <location evidence="6">Cytoplasm</location>
    </subcellularLocation>
</comment>
<dbReference type="EC" id="2.1.1.-" evidence="6"/>
<dbReference type="InterPro" id="IPR004498">
    <property type="entry name" value="Ribosomal_PrmA_MeTrfase"/>
</dbReference>
<dbReference type="HAMAP" id="MF_00735">
    <property type="entry name" value="Methyltr_PrmA"/>
    <property type="match status" value="1"/>
</dbReference>
<dbReference type="GO" id="GO:0005840">
    <property type="term" value="C:ribosome"/>
    <property type="evidence" value="ECO:0007669"/>
    <property type="project" value="UniProtKB-KW"/>
</dbReference>
<accession>A0A8S8XF83</accession>
<comment type="catalytic activity">
    <reaction evidence="6">
        <text>L-lysyl-[protein] + 3 S-adenosyl-L-methionine = N(6),N(6),N(6)-trimethyl-L-lysyl-[protein] + 3 S-adenosyl-L-homocysteine + 3 H(+)</text>
        <dbReference type="Rhea" id="RHEA:54192"/>
        <dbReference type="Rhea" id="RHEA-COMP:9752"/>
        <dbReference type="Rhea" id="RHEA-COMP:13826"/>
        <dbReference type="ChEBI" id="CHEBI:15378"/>
        <dbReference type="ChEBI" id="CHEBI:29969"/>
        <dbReference type="ChEBI" id="CHEBI:57856"/>
        <dbReference type="ChEBI" id="CHEBI:59789"/>
        <dbReference type="ChEBI" id="CHEBI:61961"/>
    </reaction>
</comment>
<feature type="binding site" evidence="6">
    <location>
        <position position="140"/>
    </location>
    <ligand>
        <name>S-adenosyl-L-methionine</name>
        <dbReference type="ChEBI" id="CHEBI:59789"/>
    </ligand>
</feature>
<evidence type="ECO:0000256" key="2">
    <source>
        <dbReference type="ARBA" id="ARBA00022490"/>
    </source>
</evidence>
<keyword evidence="7" id="KW-0687">Ribonucleoprotein</keyword>
<feature type="binding site" evidence="6">
    <location>
        <position position="186"/>
    </location>
    <ligand>
        <name>S-adenosyl-L-methionine</name>
        <dbReference type="ChEBI" id="CHEBI:59789"/>
    </ligand>
</feature>
<evidence type="ECO:0000313" key="8">
    <source>
        <dbReference type="Proteomes" id="UP000681075"/>
    </source>
</evidence>
<dbReference type="PANTHER" id="PTHR43648">
    <property type="entry name" value="ELECTRON TRANSFER FLAVOPROTEIN BETA SUBUNIT LYSINE METHYLTRANSFERASE"/>
    <property type="match status" value="1"/>
</dbReference>
<keyword evidence="3 6" id="KW-0489">Methyltransferase</keyword>
<dbReference type="GO" id="GO:0032259">
    <property type="term" value="P:methylation"/>
    <property type="evidence" value="ECO:0007669"/>
    <property type="project" value="UniProtKB-KW"/>
</dbReference>
<sequence>MPIPTQPIADQLWRVEVTTTRDAADAIAAVLEESSTAISAFERGEIWVVDAVLLDEPDRAQLDAQLTVVAAAVGAPAPVLTVEKLPPTDWLQQVYDSFPSRRLGRFLLRGSHLKDALAPAPIVLTLDAGTAFGSGEHPTTEGCLRMLGMLAREGMRPRHVLDMGCGSGILALAAAKQWRKRVVAIDVDAESVRVARENAQLNGTMPLVRAEVGNGYRAPIVRREGPYDLILANILARPLIRLAPDARRNLARGGKLVLSGLLQRQERAVLRAHAAHGFKLVRRCPIGEWQTLVLTR</sequence>
<keyword evidence="2 6" id="KW-0963">Cytoplasm</keyword>
<proteinExistence type="inferred from homology"/>
<feature type="binding site" evidence="6">
    <location>
        <position position="233"/>
    </location>
    <ligand>
        <name>S-adenosyl-L-methionine</name>
        <dbReference type="ChEBI" id="CHEBI:59789"/>
    </ligand>
</feature>
<gene>
    <name evidence="6" type="primary">prmA</name>
    <name evidence="7" type="ORF">TMPK1_28360</name>
</gene>
<dbReference type="InterPro" id="IPR029063">
    <property type="entry name" value="SAM-dependent_MTases_sf"/>
</dbReference>
<dbReference type="GO" id="GO:0008276">
    <property type="term" value="F:protein methyltransferase activity"/>
    <property type="evidence" value="ECO:0007669"/>
    <property type="project" value="UniProtKB-UniRule"/>
</dbReference>
<dbReference type="Proteomes" id="UP000681075">
    <property type="component" value="Unassembled WGS sequence"/>
</dbReference>
<keyword evidence="7" id="KW-0689">Ribosomal protein</keyword>
<evidence type="ECO:0000256" key="6">
    <source>
        <dbReference type="HAMAP-Rule" id="MF_00735"/>
    </source>
</evidence>
<evidence type="ECO:0000313" key="7">
    <source>
        <dbReference type="EMBL" id="GIL40599.1"/>
    </source>
</evidence>
<feature type="binding site" evidence="6">
    <location>
        <position position="164"/>
    </location>
    <ligand>
        <name>S-adenosyl-L-methionine</name>
        <dbReference type="ChEBI" id="CHEBI:59789"/>
    </ligand>
</feature>
<dbReference type="CDD" id="cd02440">
    <property type="entry name" value="AdoMet_MTases"/>
    <property type="match status" value="1"/>
</dbReference>
<comment type="similarity">
    <text evidence="1 6">Belongs to the methyltransferase superfamily. PrmA family.</text>
</comment>
<dbReference type="GO" id="GO:0005737">
    <property type="term" value="C:cytoplasm"/>
    <property type="evidence" value="ECO:0007669"/>
    <property type="project" value="UniProtKB-SubCell"/>
</dbReference>
<dbReference type="RefSeq" id="WP_420243729.1">
    <property type="nucleotide sequence ID" value="NZ_BOPV01000001.1"/>
</dbReference>
<dbReference type="SUPFAM" id="SSF53335">
    <property type="entry name" value="S-adenosyl-L-methionine-dependent methyltransferases"/>
    <property type="match status" value="1"/>
</dbReference>
<evidence type="ECO:0000256" key="4">
    <source>
        <dbReference type="ARBA" id="ARBA00022679"/>
    </source>
</evidence>
<name>A0A8S8XF83_9PROT</name>
<comment type="caution">
    <text evidence="7">The sequence shown here is derived from an EMBL/GenBank/DDBJ whole genome shotgun (WGS) entry which is preliminary data.</text>
</comment>
<dbReference type="PANTHER" id="PTHR43648:SF1">
    <property type="entry name" value="ELECTRON TRANSFER FLAVOPROTEIN BETA SUBUNIT LYSINE METHYLTRANSFERASE"/>
    <property type="match status" value="1"/>
</dbReference>
<comment type="function">
    <text evidence="6">Methylates ribosomal protein L11.</text>
</comment>
<organism evidence="7 8">
    <name type="scientific">Roseiterribacter gracilis</name>
    <dbReference type="NCBI Taxonomy" id="2812848"/>
    <lineage>
        <taxon>Bacteria</taxon>
        <taxon>Pseudomonadati</taxon>
        <taxon>Pseudomonadota</taxon>
        <taxon>Alphaproteobacteria</taxon>
        <taxon>Rhodospirillales</taxon>
        <taxon>Roseiterribacteraceae</taxon>
        <taxon>Roseiterribacter</taxon>
    </lineage>
</organism>
<protein>
    <recommendedName>
        <fullName evidence="6">Ribosomal protein L11 methyltransferase</fullName>
        <shortName evidence="6">L11 Mtase</shortName>
        <ecNumber evidence="6">2.1.1.-</ecNumber>
    </recommendedName>
</protein>
<keyword evidence="4 6" id="KW-0808">Transferase</keyword>
<dbReference type="InterPro" id="IPR050078">
    <property type="entry name" value="Ribosomal_L11_MeTrfase_PrmA"/>
</dbReference>